<feature type="transmembrane region" description="Helical" evidence="2">
    <location>
        <begin position="145"/>
        <end position="163"/>
    </location>
</feature>
<proteinExistence type="predicted"/>
<feature type="transmembrane region" description="Helical" evidence="2">
    <location>
        <begin position="76"/>
        <end position="93"/>
    </location>
</feature>
<comment type="caution">
    <text evidence="4">The sequence shown here is derived from an EMBL/GenBank/DDBJ whole genome shotgun (WGS) entry which is preliminary data.</text>
</comment>
<sequence>MPQRSHEDSAQQGLTQGDLPQRDLSQHDLPGRDWHRFERWFIPCLIIAFCMVAFWLTTTFKTMPPILKRGIQPSDFPQLLLGLLVLLTLFMVWKDPIRVKERMHRSTWGTILLFAVFAATTAIDLFLALAIFAVAMAAYWGERRVPMLGLVGLVVPVAIFFIFDQVFEIRFPRGLLTNLWYG</sequence>
<feature type="domain" description="DUF1468" evidence="3">
    <location>
        <begin position="43"/>
        <end position="172"/>
    </location>
</feature>
<evidence type="ECO:0000256" key="2">
    <source>
        <dbReference type="SAM" id="Phobius"/>
    </source>
</evidence>
<dbReference type="AlphaFoldDB" id="A0A545TMB5"/>
<dbReference type="RefSeq" id="WP_142897660.1">
    <property type="nucleotide sequence ID" value="NZ_ML660057.1"/>
</dbReference>
<protein>
    <submittedName>
        <fullName evidence="4">Tripartite tricarboxylate transporter TctB family protein</fullName>
    </submittedName>
</protein>
<feature type="transmembrane region" description="Helical" evidence="2">
    <location>
        <begin position="113"/>
        <end position="139"/>
    </location>
</feature>
<evidence type="ECO:0000256" key="1">
    <source>
        <dbReference type="SAM" id="MobiDB-lite"/>
    </source>
</evidence>
<keyword evidence="2" id="KW-1133">Transmembrane helix</keyword>
<evidence type="ECO:0000313" key="4">
    <source>
        <dbReference type="EMBL" id="TQV78326.1"/>
    </source>
</evidence>
<evidence type="ECO:0000313" key="5">
    <source>
        <dbReference type="Proteomes" id="UP000315252"/>
    </source>
</evidence>
<feature type="region of interest" description="Disordered" evidence="1">
    <location>
        <begin position="1"/>
        <end position="24"/>
    </location>
</feature>
<dbReference type="Pfam" id="PF07331">
    <property type="entry name" value="TctB"/>
    <property type="match status" value="1"/>
</dbReference>
<keyword evidence="2" id="KW-0472">Membrane</keyword>
<dbReference type="OrthoDB" id="6183208at2"/>
<name>A0A545TMB5_9PROT</name>
<gene>
    <name evidence="4" type="ORF">FKG95_17295</name>
</gene>
<accession>A0A545TMB5</accession>
<dbReference type="InterPro" id="IPR009936">
    <property type="entry name" value="DUF1468"/>
</dbReference>
<keyword evidence="5" id="KW-1185">Reference proteome</keyword>
<organism evidence="4 5">
    <name type="scientific">Denitrobaculum tricleocarpae</name>
    <dbReference type="NCBI Taxonomy" id="2591009"/>
    <lineage>
        <taxon>Bacteria</taxon>
        <taxon>Pseudomonadati</taxon>
        <taxon>Pseudomonadota</taxon>
        <taxon>Alphaproteobacteria</taxon>
        <taxon>Rhodospirillales</taxon>
        <taxon>Rhodospirillaceae</taxon>
        <taxon>Denitrobaculum</taxon>
    </lineage>
</organism>
<reference evidence="4 5" key="1">
    <citation type="submission" date="2019-06" db="EMBL/GenBank/DDBJ databases">
        <title>Whole genome sequence for Rhodospirillaceae sp. R148.</title>
        <authorList>
            <person name="Wang G."/>
        </authorList>
    </citation>
    <scope>NUCLEOTIDE SEQUENCE [LARGE SCALE GENOMIC DNA]</scope>
    <source>
        <strain evidence="4 5">R148</strain>
    </source>
</reference>
<dbReference type="EMBL" id="VHSH01000006">
    <property type="protein sequence ID" value="TQV78326.1"/>
    <property type="molecule type" value="Genomic_DNA"/>
</dbReference>
<dbReference type="Proteomes" id="UP000315252">
    <property type="component" value="Unassembled WGS sequence"/>
</dbReference>
<keyword evidence="2" id="KW-0812">Transmembrane</keyword>
<feature type="transmembrane region" description="Helical" evidence="2">
    <location>
        <begin position="40"/>
        <end position="56"/>
    </location>
</feature>
<evidence type="ECO:0000259" key="3">
    <source>
        <dbReference type="Pfam" id="PF07331"/>
    </source>
</evidence>